<comment type="caution">
    <text evidence="1">The sequence shown here is derived from an EMBL/GenBank/DDBJ whole genome shotgun (WGS) entry which is preliminary data.</text>
</comment>
<evidence type="ECO:0000313" key="2">
    <source>
        <dbReference type="Proteomes" id="UP001454036"/>
    </source>
</evidence>
<keyword evidence="2" id="KW-1185">Reference proteome</keyword>
<reference evidence="1 2" key="1">
    <citation type="submission" date="2024-01" db="EMBL/GenBank/DDBJ databases">
        <title>The complete chloroplast genome sequence of Lithospermum erythrorhizon: insights into the phylogenetic relationship among Boraginaceae species and the maternal lineages of purple gromwells.</title>
        <authorList>
            <person name="Okada T."/>
            <person name="Watanabe K."/>
        </authorList>
    </citation>
    <scope>NUCLEOTIDE SEQUENCE [LARGE SCALE GENOMIC DNA]</scope>
</reference>
<gene>
    <name evidence="1" type="ORF">LIER_40241</name>
</gene>
<proteinExistence type="predicted"/>
<protein>
    <submittedName>
        <fullName evidence="1">Uncharacterized protein</fullName>
    </submittedName>
</protein>
<organism evidence="1 2">
    <name type="scientific">Lithospermum erythrorhizon</name>
    <name type="common">Purple gromwell</name>
    <name type="synonym">Lithospermum officinale var. erythrorhizon</name>
    <dbReference type="NCBI Taxonomy" id="34254"/>
    <lineage>
        <taxon>Eukaryota</taxon>
        <taxon>Viridiplantae</taxon>
        <taxon>Streptophyta</taxon>
        <taxon>Embryophyta</taxon>
        <taxon>Tracheophyta</taxon>
        <taxon>Spermatophyta</taxon>
        <taxon>Magnoliopsida</taxon>
        <taxon>eudicotyledons</taxon>
        <taxon>Gunneridae</taxon>
        <taxon>Pentapetalae</taxon>
        <taxon>asterids</taxon>
        <taxon>lamiids</taxon>
        <taxon>Boraginales</taxon>
        <taxon>Boraginaceae</taxon>
        <taxon>Boraginoideae</taxon>
        <taxon>Lithospermeae</taxon>
        <taxon>Lithospermum</taxon>
    </lineage>
</organism>
<accession>A0AAV3QTY6</accession>
<dbReference type="EMBL" id="BAABME010022828">
    <property type="protein sequence ID" value="GAA0166696.1"/>
    <property type="molecule type" value="Genomic_DNA"/>
</dbReference>
<dbReference type="AlphaFoldDB" id="A0AAV3QTY6"/>
<name>A0AAV3QTY6_LITER</name>
<sequence>MAGGVQICPPPHLEVMASPPLKFSFDGSLPSLPQVQGYIHNLQDPSTAMLIIPLRMERYLLSSPLWFRQVLVLSRLNLAILLLTLKSSKVTGWSRRFRPLTRQLYV</sequence>
<evidence type="ECO:0000313" key="1">
    <source>
        <dbReference type="EMBL" id="GAA0166696.1"/>
    </source>
</evidence>
<dbReference type="Proteomes" id="UP001454036">
    <property type="component" value="Unassembled WGS sequence"/>
</dbReference>